<organism evidence="1 2">
    <name type="scientific">candidate division WWE3 bacterium</name>
    <dbReference type="NCBI Taxonomy" id="2053526"/>
    <lineage>
        <taxon>Bacteria</taxon>
        <taxon>Katanobacteria</taxon>
    </lineage>
</organism>
<proteinExistence type="predicted"/>
<comment type="caution">
    <text evidence="1">The sequence shown here is derived from an EMBL/GenBank/DDBJ whole genome shotgun (WGS) entry which is preliminary data.</text>
</comment>
<accession>A0A3D0ZNX5</accession>
<gene>
    <name evidence="1" type="ORF">DEP93_00875</name>
</gene>
<evidence type="ECO:0000313" key="2">
    <source>
        <dbReference type="Proteomes" id="UP000263336"/>
    </source>
</evidence>
<evidence type="ECO:0000313" key="1">
    <source>
        <dbReference type="EMBL" id="HCC42007.1"/>
    </source>
</evidence>
<protein>
    <submittedName>
        <fullName evidence="1">Uncharacterized protein</fullName>
    </submittedName>
</protein>
<dbReference type="AlphaFoldDB" id="A0A3D0ZNX5"/>
<dbReference type="EMBL" id="DOZN01000008">
    <property type="protein sequence ID" value="HCC42007.1"/>
    <property type="molecule type" value="Genomic_DNA"/>
</dbReference>
<dbReference type="Proteomes" id="UP000263336">
    <property type="component" value="Unassembled WGS sequence"/>
</dbReference>
<reference evidence="1 2" key="1">
    <citation type="journal article" date="2018" name="Nat. Biotechnol.">
        <title>A standardized bacterial taxonomy based on genome phylogeny substantially revises the tree of life.</title>
        <authorList>
            <person name="Parks D.H."/>
            <person name="Chuvochina M."/>
            <person name="Waite D.W."/>
            <person name="Rinke C."/>
            <person name="Skarshewski A."/>
            <person name="Chaumeil P.A."/>
            <person name="Hugenholtz P."/>
        </authorList>
    </citation>
    <scope>NUCLEOTIDE SEQUENCE [LARGE SCALE GENOMIC DNA]</scope>
    <source>
        <strain evidence="1">UBA11701</strain>
    </source>
</reference>
<sequence>MVGDQKTTEEQLQDAYDKFLIKMLALKLAKLEIIRKYREKVDVAKLANINEALIRRYSK</sequence>
<name>A0A3D0ZNX5_UNCKA</name>